<dbReference type="InterPro" id="IPR056504">
    <property type="entry name" value="HTH_HVO_0163_N"/>
</dbReference>
<sequence>MSETADPRKTILDYVSENPGVHFNELVRSVEMATGQVQYHMYRLTKRGDIDGDSLYGRTHYYPAEYPEDRRGAVALLRRETAREVVVYIVENGETRPDELAEALDVARSTVEWHLGRLEEQSLVSKSRGDGGRVTVSAVDEDRTVEMLSDISPSLADTVVDRFVTMVDRMLEET</sequence>
<dbReference type="Proteomes" id="UP001149411">
    <property type="component" value="Unassembled WGS sequence"/>
</dbReference>
<protein>
    <submittedName>
        <fullName evidence="2">Winged helix-turn-helix transcriptional regulator</fullName>
    </submittedName>
</protein>
<dbReference type="EMBL" id="RKLV01000005">
    <property type="protein sequence ID" value="MCX2818862.1"/>
    <property type="molecule type" value="Genomic_DNA"/>
</dbReference>
<evidence type="ECO:0000259" key="1">
    <source>
        <dbReference type="Pfam" id="PF24266"/>
    </source>
</evidence>
<organism evidence="2 3">
    <name type="scientific">Halorutilus salinus</name>
    <dbReference type="NCBI Taxonomy" id="2487751"/>
    <lineage>
        <taxon>Archaea</taxon>
        <taxon>Methanobacteriati</taxon>
        <taxon>Methanobacteriota</taxon>
        <taxon>Stenosarchaea group</taxon>
        <taxon>Halobacteria</taxon>
        <taxon>Halorutilales</taxon>
        <taxon>Halorutilaceae</taxon>
        <taxon>Halorutilus</taxon>
    </lineage>
</organism>
<evidence type="ECO:0000313" key="2">
    <source>
        <dbReference type="EMBL" id="MCX2818862.1"/>
    </source>
</evidence>
<dbReference type="SUPFAM" id="SSF46785">
    <property type="entry name" value="Winged helix' DNA-binding domain"/>
    <property type="match status" value="2"/>
</dbReference>
<dbReference type="CDD" id="cd00090">
    <property type="entry name" value="HTH_ARSR"/>
    <property type="match status" value="1"/>
</dbReference>
<dbReference type="InterPro" id="IPR036390">
    <property type="entry name" value="WH_DNA-bd_sf"/>
</dbReference>
<keyword evidence="3" id="KW-1185">Reference proteome</keyword>
<dbReference type="InterPro" id="IPR036388">
    <property type="entry name" value="WH-like_DNA-bd_sf"/>
</dbReference>
<dbReference type="Pfam" id="PF24266">
    <property type="entry name" value="HTH_HVO_0163_N"/>
    <property type="match status" value="1"/>
</dbReference>
<evidence type="ECO:0000313" key="3">
    <source>
        <dbReference type="Proteomes" id="UP001149411"/>
    </source>
</evidence>
<gene>
    <name evidence="2" type="ORF">EGH25_05810</name>
</gene>
<accession>A0A9Q4C2X1</accession>
<comment type="caution">
    <text evidence="2">The sequence shown here is derived from an EMBL/GenBank/DDBJ whole genome shotgun (WGS) entry which is preliminary data.</text>
</comment>
<dbReference type="AlphaFoldDB" id="A0A9Q4C2X1"/>
<dbReference type="Pfam" id="PF13412">
    <property type="entry name" value="HTH_24"/>
    <property type="match status" value="1"/>
</dbReference>
<reference evidence="2" key="1">
    <citation type="submission" date="2022-09" db="EMBL/GenBank/DDBJ databases">
        <title>Haloadaptaus new haloarchaeum isolated from saline soil.</title>
        <authorList>
            <person name="Duran-Viseras A."/>
            <person name="Sanchez-Porro C."/>
            <person name="Ventosa A."/>
        </authorList>
    </citation>
    <scope>NUCLEOTIDE SEQUENCE</scope>
    <source>
        <strain evidence="2">F3-133</strain>
    </source>
</reference>
<feature type="domain" description="HVO-0163 N-terminal HTH" evidence="1">
    <location>
        <begin position="6"/>
        <end position="73"/>
    </location>
</feature>
<dbReference type="InterPro" id="IPR011991">
    <property type="entry name" value="ArsR-like_HTH"/>
</dbReference>
<proteinExistence type="predicted"/>
<dbReference type="PANTHER" id="PTHR36216">
    <property type="entry name" value="TRANSCRIPTIONAL REGULATOR, TRMB"/>
    <property type="match status" value="1"/>
</dbReference>
<dbReference type="PANTHER" id="PTHR36216:SF1">
    <property type="entry name" value="HTH ARSR-TYPE DOMAIN-CONTAINING PROTEIN"/>
    <property type="match status" value="1"/>
</dbReference>
<dbReference type="RefSeq" id="WP_266086704.1">
    <property type="nucleotide sequence ID" value="NZ_RKLV01000005.1"/>
</dbReference>
<dbReference type="Gene3D" id="1.10.10.10">
    <property type="entry name" value="Winged helix-like DNA-binding domain superfamily/Winged helix DNA-binding domain"/>
    <property type="match status" value="2"/>
</dbReference>
<name>A0A9Q4C2X1_9EURY</name>